<dbReference type="KEGG" id="cmic:caldi_19920"/>
<dbReference type="PANTHER" id="PTHR43797:SF2">
    <property type="entry name" value="HOMOCYSTEINE_CYSTEINE SYNTHASE"/>
    <property type="match status" value="1"/>
</dbReference>
<comment type="cofactor">
    <cofactor evidence="1">
        <name>pyridoxal 5'-phosphate</name>
        <dbReference type="ChEBI" id="CHEBI:597326"/>
    </cofactor>
</comment>
<proteinExistence type="inferred from homology"/>
<dbReference type="GO" id="GO:0004124">
    <property type="term" value="F:cysteine synthase activity"/>
    <property type="evidence" value="ECO:0007669"/>
    <property type="project" value="TreeGrafter"/>
</dbReference>
<reference evidence="8" key="1">
    <citation type="submission" date="2022-03" db="EMBL/GenBank/DDBJ databases">
        <title>Complete genome sequence of Caldinitratiruptor microaerophilus.</title>
        <authorList>
            <person name="Mukaiyama R."/>
            <person name="Nishiyama T."/>
            <person name="Ueda K."/>
        </authorList>
    </citation>
    <scope>NUCLEOTIDE SEQUENCE</scope>
    <source>
        <strain evidence="8">JCM 16183</strain>
    </source>
</reference>
<dbReference type="PANTHER" id="PTHR43797">
    <property type="entry name" value="HOMOCYSTEINE/CYSTEINE SYNTHASE"/>
    <property type="match status" value="1"/>
</dbReference>
<dbReference type="GO" id="GO:0003961">
    <property type="term" value="F:O-acetylhomoserine aminocarboxypropyltransferase activity"/>
    <property type="evidence" value="ECO:0007669"/>
    <property type="project" value="TreeGrafter"/>
</dbReference>
<dbReference type="InterPro" id="IPR003781">
    <property type="entry name" value="CoA-bd"/>
</dbReference>
<dbReference type="InterPro" id="IPR006235">
    <property type="entry name" value="OAc-hSer/O-AcSer_sulfhydrylase"/>
</dbReference>
<dbReference type="InterPro" id="IPR036291">
    <property type="entry name" value="NAD(P)-bd_dom_sf"/>
</dbReference>
<dbReference type="GO" id="GO:0071269">
    <property type="term" value="P:L-homocysteine biosynthetic process"/>
    <property type="evidence" value="ECO:0007669"/>
    <property type="project" value="TreeGrafter"/>
</dbReference>
<dbReference type="EMBL" id="AP025628">
    <property type="protein sequence ID" value="BDG60902.1"/>
    <property type="molecule type" value="Genomic_DNA"/>
</dbReference>
<dbReference type="SUPFAM" id="SSF53383">
    <property type="entry name" value="PLP-dependent transferases"/>
    <property type="match status" value="1"/>
</dbReference>
<dbReference type="SUPFAM" id="SSF51735">
    <property type="entry name" value="NAD(P)-binding Rossmann-fold domains"/>
    <property type="match status" value="1"/>
</dbReference>
<dbReference type="SMART" id="SM00881">
    <property type="entry name" value="CoA_binding"/>
    <property type="match status" value="1"/>
</dbReference>
<dbReference type="Gene3D" id="3.40.640.10">
    <property type="entry name" value="Type I PLP-dependent aspartate aminotransferase-like (Major domain)"/>
    <property type="match status" value="1"/>
</dbReference>
<dbReference type="GO" id="GO:0030170">
    <property type="term" value="F:pyridoxal phosphate binding"/>
    <property type="evidence" value="ECO:0007669"/>
    <property type="project" value="InterPro"/>
</dbReference>
<evidence type="ECO:0000256" key="3">
    <source>
        <dbReference type="ARBA" id="ARBA00022679"/>
    </source>
</evidence>
<sequence length="602" mass="65083">MPKQETPTYRLETLAVHAGQAPDPTTGSRQVPIYQTTAYQFASTEHAARMFALDEPGNIYSRIGNPTVDVLEKRVAALEGGVAGVAFASGHAAIAATIMNLAHAGDEIVSSSQIYGGAYNMFAVTLPKYGIRVRFVDPADPENFRQAITPATRAIFAEIIGNPSLGVLDVEAVARIAHEAGIPLIVDNTFATPALCRPIEWGADIVVHSATKWLSGHGTSLAGVVVDSGRFDWKNPKFPGFTTPDPSYHDIVYADEFGSLAFATKLRVQLLRDMGACLSPFNAYLTLLGIETLHLRMRAHCENAVRVAEFLKDHPGVAWVNYPGLPDHPSYDLVRRYFDGGMGGSMITFGIRGGVEAGARFIDALALWSHVANVGDARSLVIHPASTTHSQLSPEDRARAGVPDDLIRLSVGIENPDDLLADLDRALAAATGHGRLTAPGGRSRVINDEAVIRWVLDSPYVTETGPDGETRTRPKVLAVVGASSDPGRPSNRVSRKMQRLGFRIVPVNPRETEVLGEKAYPDLKSIPFPVDVVQVFRRPDAALEAAREAAEIGARVLWLQEGVVNDEAAAYALQRGLEVVHNRCTYKEAQRLKGSIVTFKPV</sequence>
<evidence type="ECO:0000256" key="2">
    <source>
        <dbReference type="ARBA" id="ARBA00011881"/>
    </source>
</evidence>
<evidence type="ECO:0000259" key="7">
    <source>
        <dbReference type="SMART" id="SM00881"/>
    </source>
</evidence>
<keyword evidence="3" id="KW-0808">Transferase</keyword>
<dbReference type="NCBIfam" id="TIGR01326">
    <property type="entry name" value="OAH_OAS_sulfhy"/>
    <property type="match status" value="1"/>
</dbReference>
<dbReference type="Pfam" id="PF01053">
    <property type="entry name" value="Cys_Met_Meta_PP"/>
    <property type="match status" value="1"/>
</dbReference>
<dbReference type="Gene3D" id="3.90.1150.10">
    <property type="entry name" value="Aspartate Aminotransferase, domain 1"/>
    <property type="match status" value="1"/>
</dbReference>
<organism evidence="8 9">
    <name type="scientific">Caldinitratiruptor microaerophilus</name>
    <dbReference type="NCBI Taxonomy" id="671077"/>
    <lineage>
        <taxon>Bacteria</taxon>
        <taxon>Bacillati</taxon>
        <taxon>Bacillota</taxon>
        <taxon>Clostridia</taxon>
        <taxon>Eubacteriales</taxon>
        <taxon>Symbiobacteriaceae</taxon>
        <taxon>Caldinitratiruptor</taxon>
    </lineage>
</organism>
<dbReference type="InterPro" id="IPR000277">
    <property type="entry name" value="Cys/Met-Metab_PyrdxlP-dep_enz"/>
</dbReference>
<dbReference type="FunFam" id="3.90.1150.10:FF:000033">
    <property type="entry name" value="Cystathionine gamma-synthase"/>
    <property type="match status" value="1"/>
</dbReference>
<evidence type="ECO:0000256" key="6">
    <source>
        <dbReference type="ARBA" id="ARBA00071157"/>
    </source>
</evidence>
<dbReference type="InterPro" id="IPR054542">
    <property type="entry name" value="Cys_met_metab_PP"/>
</dbReference>
<protein>
    <recommendedName>
        <fullName evidence="6">O-succinylhomoserine sulfhydrylase</fullName>
    </recommendedName>
</protein>
<dbReference type="GO" id="GO:0019346">
    <property type="term" value="P:transsulfuration"/>
    <property type="evidence" value="ECO:0007669"/>
    <property type="project" value="InterPro"/>
</dbReference>
<comment type="subunit">
    <text evidence="2">Homotetramer.</text>
</comment>
<evidence type="ECO:0000256" key="5">
    <source>
        <dbReference type="ARBA" id="ARBA00060995"/>
    </source>
</evidence>
<dbReference type="InterPro" id="IPR015421">
    <property type="entry name" value="PyrdxlP-dep_Trfase_major"/>
</dbReference>
<accession>A0AA35CKI6</accession>
<dbReference type="InterPro" id="IPR015424">
    <property type="entry name" value="PyrdxlP-dep_Trfase"/>
</dbReference>
<feature type="domain" description="CoA-binding" evidence="7">
    <location>
        <begin position="471"/>
        <end position="563"/>
    </location>
</feature>
<dbReference type="PROSITE" id="PS00868">
    <property type="entry name" value="CYS_MET_METAB_PP"/>
    <property type="match status" value="1"/>
</dbReference>
<gene>
    <name evidence="8" type="ORF">caldi_19920</name>
</gene>
<evidence type="ECO:0000256" key="4">
    <source>
        <dbReference type="ARBA" id="ARBA00022898"/>
    </source>
</evidence>
<dbReference type="RefSeq" id="WP_319951745.1">
    <property type="nucleotide sequence ID" value="NZ_AP025628.1"/>
</dbReference>
<dbReference type="FunFam" id="3.40.640.10:FF:000035">
    <property type="entry name" value="O-succinylhomoserine sulfhydrylase"/>
    <property type="match status" value="1"/>
</dbReference>
<dbReference type="CDD" id="cd00614">
    <property type="entry name" value="CGS_like"/>
    <property type="match status" value="1"/>
</dbReference>
<dbReference type="Gene3D" id="3.40.50.720">
    <property type="entry name" value="NAD(P)-binding Rossmann-like Domain"/>
    <property type="match status" value="1"/>
</dbReference>
<evidence type="ECO:0000256" key="1">
    <source>
        <dbReference type="ARBA" id="ARBA00001933"/>
    </source>
</evidence>
<evidence type="ECO:0000313" key="9">
    <source>
        <dbReference type="Proteomes" id="UP001163687"/>
    </source>
</evidence>
<dbReference type="GO" id="GO:0005737">
    <property type="term" value="C:cytoplasm"/>
    <property type="evidence" value="ECO:0007669"/>
    <property type="project" value="TreeGrafter"/>
</dbReference>
<keyword evidence="9" id="KW-1185">Reference proteome</keyword>
<dbReference type="AlphaFoldDB" id="A0AA35CKI6"/>
<evidence type="ECO:0000313" key="8">
    <source>
        <dbReference type="EMBL" id="BDG60902.1"/>
    </source>
</evidence>
<dbReference type="Proteomes" id="UP001163687">
    <property type="component" value="Chromosome"/>
</dbReference>
<dbReference type="InterPro" id="IPR015422">
    <property type="entry name" value="PyrdxlP-dep_Trfase_small"/>
</dbReference>
<comment type="similarity">
    <text evidence="5">Belongs to the trans-sulfuration enzymes family. MetZ subfamily.</text>
</comment>
<name>A0AA35CKI6_9FIRM</name>
<keyword evidence="4" id="KW-0663">Pyridoxal phosphate</keyword>
<dbReference type="Pfam" id="PF13380">
    <property type="entry name" value="CoA_binding_2"/>
    <property type="match status" value="1"/>
</dbReference>
<dbReference type="GO" id="GO:0006535">
    <property type="term" value="P:cysteine biosynthetic process from serine"/>
    <property type="evidence" value="ECO:0007669"/>
    <property type="project" value="TreeGrafter"/>
</dbReference>